<evidence type="ECO:0000313" key="1">
    <source>
        <dbReference type="EMBL" id="KAF2264157.1"/>
    </source>
</evidence>
<dbReference type="EMBL" id="ML986618">
    <property type="protein sequence ID" value="KAF2264157.1"/>
    <property type="molecule type" value="Genomic_DNA"/>
</dbReference>
<evidence type="ECO:0000313" key="2">
    <source>
        <dbReference type="Proteomes" id="UP000800093"/>
    </source>
</evidence>
<organism evidence="1 2">
    <name type="scientific">Lojkania enalia</name>
    <dbReference type="NCBI Taxonomy" id="147567"/>
    <lineage>
        <taxon>Eukaryota</taxon>
        <taxon>Fungi</taxon>
        <taxon>Dikarya</taxon>
        <taxon>Ascomycota</taxon>
        <taxon>Pezizomycotina</taxon>
        <taxon>Dothideomycetes</taxon>
        <taxon>Pleosporomycetidae</taxon>
        <taxon>Pleosporales</taxon>
        <taxon>Pleosporales incertae sedis</taxon>
        <taxon>Lojkania</taxon>
    </lineage>
</organism>
<comment type="caution">
    <text evidence="1">The sequence shown here is derived from an EMBL/GenBank/DDBJ whole genome shotgun (WGS) entry which is preliminary data.</text>
</comment>
<gene>
    <name evidence="1" type="ORF">CC78DRAFT_580663</name>
</gene>
<dbReference type="Proteomes" id="UP000800093">
    <property type="component" value="Unassembled WGS sequence"/>
</dbReference>
<reference evidence="2" key="1">
    <citation type="journal article" date="2020" name="Stud. Mycol.">
        <title>101 Dothideomycetes genomes: A test case for predicting lifestyles and emergence of pathogens.</title>
        <authorList>
            <person name="Haridas S."/>
            <person name="Albert R."/>
            <person name="Binder M."/>
            <person name="Bloem J."/>
            <person name="LaButti K."/>
            <person name="Salamov A."/>
            <person name="Andreopoulos B."/>
            <person name="Baker S."/>
            <person name="Barry K."/>
            <person name="Bills G."/>
            <person name="Bluhm B."/>
            <person name="Cannon C."/>
            <person name="Castanera R."/>
            <person name="Culley D."/>
            <person name="Daum C."/>
            <person name="Ezra D."/>
            <person name="Gonzalez J."/>
            <person name="Henrissat B."/>
            <person name="Kuo A."/>
            <person name="Liang C."/>
            <person name="Lipzen A."/>
            <person name="Lutzoni F."/>
            <person name="Magnuson J."/>
            <person name="Mondo S."/>
            <person name="Nolan M."/>
            <person name="Ohm R."/>
            <person name="Pangilinan J."/>
            <person name="Park H.-J."/>
            <person name="Ramirez L."/>
            <person name="Alfaro M."/>
            <person name="Sun H."/>
            <person name="Tritt A."/>
            <person name="Yoshinaga Y."/>
            <person name="Zwiers L.-H."/>
            <person name="Turgeon B."/>
            <person name="Goodwin S."/>
            <person name="Spatafora J."/>
            <person name="Crous P."/>
            <person name="Grigoriev I."/>
        </authorList>
    </citation>
    <scope>NUCLEOTIDE SEQUENCE [LARGE SCALE GENOMIC DNA]</scope>
    <source>
        <strain evidence="2">CBS 304.66</strain>
    </source>
</reference>
<sequence>MPILGRSSVTIWSEAVADELLGSPNCSLLSLSSVLSPKYQGCVHHVTPSHVPKVEPENIVLDSSESENELIAGALLSLNAYSFELQDLSDVLCCGGGYQLGTESLVVERTVLRAHQSSSASTTDDTNVRVGNMEFSFTVESSAVDGGKEQGRGRILGIGTRGLCETNDAAFGWFAAEHLECRCGGDKAGMKLAGRATRTK</sequence>
<accession>A0A9P4K7R1</accession>
<name>A0A9P4K7R1_9PLEO</name>
<keyword evidence="2" id="KW-1185">Reference proteome</keyword>
<dbReference type="AlphaFoldDB" id="A0A9P4K7R1"/>
<protein>
    <submittedName>
        <fullName evidence="1">Uncharacterized protein</fullName>
    </submittedName>
</protein>
<proteinExistence type="predicted"/>